<dbReference type="SMART" id="SM00345">
    <property type="entry name" value="HTH_GNTR"/>
    <property type="match status" value="1"/>
</dbReference>
<dbReference type="EMBL" id="LT629734">
    <property type="protein sequence ID" value="SDS07363.1"/>
    <property type="molecule type" value="Genomic_DNA"/>
</dbReference>
<dbReference type="RefSeq" id="WP_092666412.1">
    <property type="nucleotide sequence ID" value="NZ_LT629734.1"/>
</dbReference>
<dbReference type="GO" id="GO:0003700">
    <property type="term" value="F:DNA-binding transcription factor activity"/>
    <property type="evidence" value="ECO:0007669"/>
    <property type="project" value="InterPro"/>
</dbReference>
<dbReference type="PROSITE" id="PS50949">
    <property type="entry name" value="HTH_GNTR"/>
    <property type="match status" value="1"/>
</dbReference>
<evidence type="ECO:0000256" key="1">
    <source>
        <dbReference type="ARBA" id="ARBA00023015"/>
    </source>
</evidence>
<protein>
    <submittedName>
        <fullName evidence="5">DNA-binding transcriptional regulator YhcF, GntR family</fullName>
    </submittedName>
</protein>
<keyword evidence="1" id="KW-0805">Transcription regulation</keyword>
<dbReference type="SUPFAM" id="SSF46785">
    <property type="entry name" value="Winged helix' DNA-binding domain"/>
    <property type="match status" value="1"/>
</dbReference>
<reference evidence="6" key="1">
    <citation type="submission" date="2016-10" db="EMBL/GenBank/DDBJ databases">
        <authorList>
            <person name="Varghese N."/>
            <person name="Submissions S."/>
        </authorList>
    </citation>
    <scope>NUCLEOTIDE SEQUENCE [LARGE SCALE GENOMIC DNA]</scope>
    <source>
        <strain evidence="6">DSM 22965</strain>
    </source>
</reference>
<sequence length="132" mass="15006">MEFDSAQPIWLQLVGEFARRIAAGEWQPGARITAVRELAADLQVNPNTIQRAFGELERQELVRAERTAGRFVTDDDARITALRRRLVADAAEDFSRRAIGVGLSLTDAQHLLAERWDDHDRDRRPTDDRAAR</sequence>
<proteinExistence type="predicted"/>
<dbReference type="InterPro" id="IPR000524">
    <property type="entry name" value="Tscrpt_reg_HTH_GntR"/>
</dbReference>
<feature type="domain" description="HTH gntR-type" evidence="4">
    <location>
        <begin position="7"/>
        <end position="75"/>
    </location>
</feature>
<keyword evidence="2 5" id="KW-0238">DNA-binding</keyword>
<accession>A0A1H1P879</accession>
<organism evidence="5 6">
    <name type="scientific">Agrococcus carbonis</name>
    <dbReference type="NCBI Taxonomy" id="684552"/>
    <lineage>
        <taxon>Bacteria</taxon>
        <taxon>Bacillati</taxon>
        <taxon>Actinomycetota</taxon>
        <taxon>Actinomycetes</taxon>
        <taxon>Micrococcales</taxon>
        <taxon>Microbacteriaceae</taxon>
        <taxon>Agrococcus</taxon>
    </lineage>
</organism>
<evidence type="ECO:0000259" key="4">
    <source>
        <dbReference type="PROSITE" id="PS50949"/>
    </source>
</evidence>
<dbReference type="PANTHER" id="PTHR38445">
    <property type="entry name" value="HTH-TYPE TRANSCRIPTIONAL REPRESSOR YTRA"/>
    <property type="match status" value="1"/>
</dbReference>
<dbReference type="STRING" id="684552.SAMN04489719_1476"/>
<dbReference type="CDD" id="cd07377">
    <property type="entry name" value="WHTH_GntR"/>
    <property type="match status" value="1"/>
</dbReference>
<dbReference type="GO" id="GO:0003677">
    <property type="term" value="F:DNA binding"/>
    <property type="evidence" value="ECO:0007669"/>
    <property type="project" value="UniProtKB-KW"/>
</dbReference>
<dbReference type="Pfam" id="PF00392">
    <property type="entry name" value="GntR"/>
    <property type="match status" value="1"/>
</dbReference>
<keyword evidence="3" id="KW-0804">Transcription</keyword>
<evidence type="ECO:0000313" key="6">
    <source>
        <dbReference type="Proteomes" id="UP000199649"/>
    </source>
</evidence>
<evidence type="ECO:0000256" key="3">
    <source>
        <dbReference type="ARBA" id="ARBA00023163"/>
    </source>
</evidence>
<gene>
    <name evidence="5" type="ORF">SAMN04489719_1476</name>
</gene>
<dbReference type="Gene3D" id="1.10.10.10">
    <property type="entry name" value="Winged helix-like DNA-binding domain superfamily/Winged helix DNA-binding domain"/>
    <property type="match status" value="1"/>
</dbReference>
<dbReference type="Proteomes" id="UP000199649">
    <property type="component" value="Chromosome I"/>
</dbReference>
<keyword evidence="6" id="KW-1185">Reference proteome</keyword>
<dbReference type="InterPro" id="IPR036390">
    <property type="entry name" value="WH_DNA-bd_sf"/>
</dbReference>
<dbReference type="InterPro" id="IPR036388">
    <property type="entry name" value="WH-like_DNA-bd_sf"/>
</dbReference>
<evidence type="ECO:0000256" key="2">
    <source>
        <dbReference type="ARBA" id="ARBA00023125"/>
    </source>
</evidence>
<dbReference type="AlphaFoldDB" id="A0A1H1P879"/>
<evidence type="ECO:0000313" key="5">
    <source>
        <dbReference type="EMBL" id="SDS07363.1"/>
    </source>
</evidence>
<dbReference type="OrthoDB" id="4307011at2"/>
<name>A0A1H1P879_9MICO</name>
<dbReference type="PANTHER" id="PTHR38445:SF9">
    <property type="entry name" value="HTH-TYPE TRANSCRIPTIONAL REPRESSOR YTRA"/>
    <property type="match status" value="1"/>
</dbReference>